<keyword evidence="2" id="KW-0472">Membrane</keyword>
<protein>
    <recommendedName>
        <fullName evidence="6">Mid2 domain-containing protein</fullName>
    </recommendedName>
</protein>
<proteinExistence type="predicted"/>
<gene>
    <name evidence="4" type="ORF">ASPCADRAFT_509908</name>
</gene>
<evidence type="ECO:0000313" key="5">
    <source>
        <dbReference type="Proteomes" id="UP000188318"/>
    </source>
</evidence>
<name>A0A1R3RAG6_ASPC5</name>
<feature type="transmembrane region" description="Helical" evidence="2">
    <location>
        <begin position="220"/>
        <end position="243"/>
    </location>
</feature>
<feature type="region of interest" description="Disordered" evidence="1">
    <location>
        <begin position="163"/>
        <end position="212"/>
    </location>
</feature>
<organism evidence="4 5">
    <name type="scientific">Aspergillus carbonarius (strain ITEM 5010)</name>
    <dbReference type="NCBI Taxonomy" id="602072"/>
    <lineage>
        <taxon>Eukaryota</taxon>
        <taxon>Fungi</taxon>
        <taxon>Dikarya</taxon>
        <taxon>Ascomycota</taxon>
        <taxon>Pezizomycotina</taxon>
        <taxon>Eurotiomycetes</taxon>
        <taxon>Eurotiomycetidae</taxon>
        <taxon>Eurotiales</taxon>
        <taxon>Aspergillaceae</taxon>
        <taxon>Aspergillus</taxon>
        <taxon>Aspergillus subgen. Circumdati</taxon>
    </lineage>
</organism>
<evidence type="ECO:0000313" key="4">
    <source>
        <dbReference type="EMBL" id="OOF91479.1"/>
    </source>
</evidence>
<dbReference type="EMBL" id="KV907510">
    <property type="protein sequence ID" value="OOF91479.1"/>
    <property type="molecule type" value="Genomic_DNA"/>
</dbReference>
<sequence>MGGVDTWFWCLWLVVALGGRLVAGTTCYFPDGTEATNYTPCSDDGVSFCCNENSICLSNGLCTSMHQPYVLGRGACTSQSWNETSVCDDVCHGITTAWGTACSLILYSDVNGKQLYCPNSIISNGTGSIGCADGVSPVQVATGQPIAGKAYLAKYTLTSSITTSNTTSNDNTTTTTSNDNCGITSSANNNSTITTTTTTNSSSISSDSTDDRDQVSRATLAAVGAGVGVPLGLLAMASLGYGYNERRKRIQLQNSPAFVSQMHHTTVYRSHLGPKELSGHMPLHELDNMNRHELAGTAP</sequence>
<dbReference type="VEuPathDB" id="FungiDB:ASPCADRAFT_509908"/>
<keyword evidence="5" id="KW-1185">Reference proteome</keyword>
<evidence type="ECO:0000256" key="3">
    <source>
        <dbReference type="SAM" id="SignalP"/>
    </source>
</evidence>
<keyword evidence="2" id="KW-0812">Transmembrane</keyword>
<evidence type="ECO:0008006" key="6">
    <source>
        <dbReference type="Google" id="ProtNLM"/>
    </source>
</evidence>
<evidence type="ECO:0000256" key="2">
    <source>
        <dbReference type="SAM" id="Phobius"/>
    </source>
</evidence>
<evidence type="ECO:0000256" key="1">
    <source>
        <dbReference type="SAM" id="MobiDB-lite"/>
    </source>
</evidence>
<dbReference type="STRING" id="602072.A0A1R3RAG6"/>
<dbReference type="OrthoDB" id="5215637at2759"/>
<dbReference type="OMA" id="DDNCANA"/>
<feature type="signal peptide" evidence="3">
    <location>
        <begin position="1"/>
        <end position="24"/>
    </location>
</feature>
<feature type="compositionally biased region" description="Low complexity" evidence="1">
    <location>
        <begin position="163"/>
        <end position="207"/>
    </location>
</feature>
<feature type="region of interest" description="Disordered" evidence="1">
    <location>
        <begin position="276"/>
        <end position="299"/>
    </location>
</feature>
<keyword evidence="2" id="KW-1133">Transmembrane helix</keyword>
<reference evidence="5" key="1">
    <citation type="journal article" date="2017" name="Genome Biol.">
        <title>Comparative genomics reveals high biological diversity and specific adaptations in the industrially and medically important fungal genus Aspergillus.</title>
        <authorList>
            <person name="de Vries R.P."/>
            <person name="Riley R."/>
            <person name="Wiebenga A."/>
            <person name="Aguilar-Osorio G."/>
            <person name="Amillis S."/>
            <person name="Uchima C.A."/>
            <person name="Anderluh G."/>
            <person name="Asadollahi M."/>
            <person name="Askin M."/>
            <person name="Barry K."/>
            <person name="Battaglia E."/>
            <person name="Bayram O."/>
            <person name="Benocci T."/>
            <person name="Braus-Stromeyer S.A."/>
            <person name="Caldana C."/>
            <person name="Canovas D."/>
            <person name="Cerqueira G.C."/>
            <person name="Chen F."/>
            <person name="Chen W."/>
            <person name="Choi C."/>
            <person name="Clum A."/>
            <person name="Dos Santos R.A."/>
            <person name="Damasio A.R."/>
            <person name="Diallinas G."/>
            <person name="Emri T."/>
            <person name="Fekete E."/>
            <person name="Flipphi M."/>
            <person name="Freyberg S."/>
            <person name="Gallo A."/>
            <person name="Gournas C."/>
            <person name="Habgood R."/>
            <person name="Hainaut M."/>
            <person name="Harispe M.L."/>
            <person name="Henrissat B."/>
            <person name="Hilden K.S."/>
            <person name="Hope R."/>
            <person name="Hossain A."/>
            <person name="Karabika E."/>
            <person name="Karaffa L."/>
            <person name="Karanyi Z."/>
            <person name="Krasevec N."/>
            <person name="Kuo A."/>
            <person name="Kusch H."/>
            <person name="LaButti K."/>
            <person name="Lagendijk E.L."/>
            <person name="Lapidus A."/>
            <person name="Levasseur A."/>
            <person name="Lindquist E."/>
            <person name="Lipzen A."/>
            <person name="Logrieco A.F."/>
            <person name="MacCabe A."/>
            <person name="Maekelae M.R."/>
            <person name="Malavazi I."/>
            <person name="Melin P."/>
            <person name="Meyer V."/>
            <person name="Mielnichuk N."/>
            <person name="Miskei M."/>
            <person name="Molnar A.P."/>
            <person name="Mule G."/>
            <person name="Ngan C.Y."/>
            <person name="Orejas M."/>
            <person name="Orosz E."/>
            <person name="Ouedraogo J.P."/>
            <person name="Overkamp K.M."/>
            <person name="Park H.-S."/>
            <person name="Perrone G."/>
            <person name="Piumi F."/>
            <person name="Punt P.J."/>
            <person name="Ram A.F."/>
            <person name="Ramon A."/>
            <person name="Rauscher S."/>
            <person name="Record E."/>
            <person name="Riano-Pachon D.M."/>
            <person name="Robert V."/>
            <person name="Roehrig J."/>
            <person name="Ruller R."/>
            <person name="Salamov A."/>
            <person name="Salih N.S."/>
            <person name="Samson R.A."/>
            <person name="Sandor E."/>
            <person name="Sanguinetti M."/>
            <person name="Schuetze T."/>
            <person name="Sepcic K."/>
            <person name="Shelest E."/>
            <person name="Sherlock G."/>
            <person name="Sophianopoulou V."/>
            <person name="Squina F.M."/>
            <person name="Sun H."/>
            <person name="Susca A."/>
            <person name="Todd R.B."/>
            <person name="Tsang A."/>
            <person name="Unkles S.E."/>
            <person name="van de Wiele N."/>
            <person name="van Rossen-Uffink D."/>
            <person name="Oliveira J.V."/>
            <person name="Vesth T.C."/>
            <person name="Visser J."/>
            <person name="Yu J.-H."/>
            <person name="Zhou M."/>
            <person name="Andersen M.R."/>
            <person name="Archer D.B."/>
            <person name="Baker S.E."/>
            <person name="Benoit I."/>
            <person name="Brakhage A.A."/>
            <person name="Braus G.H."/>
            <person name="Fischer R."/>
            <person name="Frisvad J.C."/>
            <person name="Goldman G.H."/>
            <person name="Houbraken J."/>
            <person name="Oakley B."/>
            <person name="Pocsi I."/>
            <person name="Scazzocchio C."/>
            <person name="Seiboth B."/>
            <person name="vanKuyk P.A."/>
            <person name="Wortman J."/>
            <person name="Dyer P.S."/>
            <person name="Grigoriev I.V."/>
        </authorList>
    </citation>
    <scope>NUCLEOTIDE SEQUENCE [LARGE SCALE GENOMIC DNA]</scope>
    <source>
        <strain evidence="5">ITEM 5010</strain>
    </source>
</reference>
<keyword evidence="3" id="KW-0732">Signal</keyword>
<dbReference type="AlphaFoldDB" id="A0A1R3RAG6"/>
<accession>A0A1R3RAG6</accession>
<dbReference type="Proteomes" id="UP000188318">
    <property type="component" value="Unassembled WGS sequence"/>
</dbReference>
<feature type="chain" id="PRO_5012639065" description="Mid2 domain-containing protein" evidence="3">
    <location>
        <begin position="25"/>
        <end position="299"/>
    </location>
</feature>